<evidence type="ECO:0000313" key="2">
    <source>
        <dbReference type="Proteomes" id="UP000827768"/>
    </source>
</evidence>
<dbReference type="EMBL" id="OK040790">
    <property type="protein sequence ID" value="UDL15821.1"/>
    <property type="molecule type" value="Genomic_DNA"/>
</dbReference>
<evidence type="ECO:0000313" key="1">
    <source>
        <dbReference type="EMBL" id="UDL15821.1"/>
    </source>
</evidence>
<sequence length="140" mass="15700">MRRTGVMYLVQGAATGQSHREIRNLTMSTKVATKIDTPATVNVTNKPELREALKRIGELKATERAGEAAKRERKALEESLIFPALEAANAETFTLRGNVIAKLSSERTTHLYDYDMLAKTFPEAYEAVHSVSKYRFLQVL</sequence>
<dbReference type="RefSeq" id="YP_010755061.1">
    <property type="nucleotide sequence ID" value="NC_073468.1"/>
</dbReference>
<gene>
    <name evidence="1" type="primary">30</name>
    <name evidence="1" type="ORF">SEA_PUMPERNICKEL_30</name>
</gene>
<accession>A0AAE9C3C4</accession>
<dbReference type="GeneID" id="80019670"/>
<organism evidence="1 2">
    <name type="scientific">Microbacterium phage Pumpernickel</name>
    <dbReference type="NCBI Taxonomy" id="2885983"/>
    <lineage>
        <taxon>Viruses</taxon>
        <taxon>Duplodnaviria</taxon>
        <taxon>Heunggongvirae</taxon>
        <taxon>Uroviricota</taxon>
        <taxon>Caudoviricetes</taxon>
        <taxon>Pumpernickelvirus</taxon>
        <taxon>Pumpernickelvirus pumpernickel</taxon>
    </lineage>
</organism>
<protein>
    <submittedName>
        <fullName evidence="1">Uncharacterized protein</fullName>
    </submittedName>
</protein>
<dbReference type="Proteomes" id="UP000827768">
    <property type="component" value="Segment"/>
</dbReference>
<dbReference type="KEGG" id="vg:80019670"/>
<name>A0AAE9C3C4_9CAUD</name>
<proteinExistence type="predicted"/>
<reference evidence="1" key="1">
    <citation type="submission" date="2021-09" db="EMBL/GenBank/DDBJ databases">
        <authorList>
            <person name="Andersen S.H."/>
            <person name="Beall E.A."/>
            <person name="Cappelle B."/>
            <person name="Falteisek K.J."/>
            <person name="Fenske B.A."/>
            <person name="Gansluckner N.W."/>
            <person name="Gilbertson S.M."/>
            <person name="Krings K.J."/>
            <person name="Mobeck M."/>
            <person name="Odeku J.O."/>
            <person name="Poncelet M.E."/>
            <person name="Rohr J.R."/>
            <person name="Rolands L."/>
            <person name="Whipple C.D."/>
            <person name="Whipple E.M."/>
            <person name="Spring A.M."/>
            <person name="Klyczek K."/>
            <person name="Garlena R.A."/>
            <person name="Russell D.A."/>
            <person name="Pope W.H."/>
            <person name="Jacobs-Sera D."/>
            <person name="Hatfull G.F."/>
        </authorList>
    </citation>
    <scope>NUCLEOTIDE SEQUENCE</scope>
</reference>
<keyword evidence="2" id="KW-1185">Reference proteome</keyword>